<dbReference type="InterPro" id="IPR014991">
    <property type="entry name" value="DUF1840"/>
</dbReference>
<name>A0A1N6XW93_9RHOO</name>
<sequence length="106" mass="11601">MLITFKSAASGDVMMFEENGKELLSVLGKDPDADKGIVTVEQLPRAIAALRAAIEGDRSTKRELPDADEDGDRQADDRIQLAQRALPLLELLERSLVDKVPVTWGV</sequence>
<dbReference type="AlphaFoldDB" id="A0A1N6XW93"/>
<gene>
    <name evidence="1" type="ORF">SAMN05421829_109141</name>
</gene>
<dbReference type="Proteomes" id="UP000186819">
    <property type="component" value="Unassembled WGS sequence"/>
</dbReference>
<proteinExistence type="predicted"/>
<dbReference type="EMBL" id="FTMD01000009">
    <property type="protein sequence ID" value="SIR06503.1"/>
    <property type="molecule type" value="Genomic_DNA"/>
</dbReference>
<evidence type="ECO:0000313" key="2">
    <source>
        <dbReference type="Proteomes" id="UP000186819"/>
    </source>
</evidence>
<evidence type="ECO:0000313" key="1">
    <source>
        <dbReference type="EMBL" id="SIR06503.1"/>
    </source>
</evidence>
<accession>A0A1N6XW93</accession>
<dbReference type="RefSeq" id="WP_076602865.1">
    <property type="nucleotide sequence ID" value="NZ_FTMD01000009.1"/>
</dbReference>
<reference evidence="2" key="1">
    <citation type="submission" date="2017-01" db="EMBL/GenBank/DDBJ databases">
        <authorList>
            <person name="Varghese N."/>
            <person name="Submissions S."/>
        </authorList>
    </citation>
    <scope>NUCLEOTIDE SEQUENCE [LARGE SCALE GENOMIC DNA]</scope>
    <source>
        <strain evidence="2">ATCC 51758</strain>
    </source>
</reference>
<keyword evidence="2" id="KW-1185">Reference proteome</keyword>
<evidence type="ECO:0008006" key="3">
    <source>
        <dbReference type="Google" id="ProtNLM"/>
    </source>
</evidence>
<dbReference type="Pfam" id="PF08895">
    <property type="entry name" value="DUF1840"/>
    <property type="match status" value="1"/>
</dbReference>
<dbReference type="OrthoDB" id="5296629at2"/>
<organism evidence="1 2">
    <name type="scientific">Aromatoleum tolulyticum</name>
    <dbReference type="NCBI Taxonomy" id="34027"/>
    <lineage>
        <taxon>Bacteria</taxon>
        <taxon>Pseudomonadati</taxon>
        <taxon>Pseudomonadota</taxon>
        <taxon>Betaproteobacteria</taxon>
        <taxon>Rhodocyclales</taxon>
        <taxon>Rhodocyclaceae</taxon>
        <taxon>Aromatoleum</taxon>
    </lineage>
</organism>
<protein>
    <recommendedName>
        <fullName evidence="3">DUF1840 domain-containing protein</fullName>
    </recommendedName>
</protein>
<dbReference type="STRING" id="34027.SAMN05421829_109141"/>